<feature type="region of interest" description="Disordered" evidence="1">
    <location>
        <begin position="72"/>
        <end position="96"/>
    </location>
</feature>
<keyword evidence="3" id="KW-1185">Reference proteome</keyword>
<protein>
    <submittedName>
        <fullName evidence="2">Uncharacterized protein</fullName>
    </submittedName>
</protein>
<sequence>MSQPEPQKMIPTPKTDVMMRPRSPRPVFPNKDQRTRLRARSQIRPITDRRILNYYCFPNLADELHEIVEAGGSFSGSDTDEDSDYELPPMTIHREGNDLPKTRIKWYSEGEKCAARELEKLPRDTAFLDDRDEWFGFMVIPKDESASEDDAELDSPSRQLREELSQMSQSESPYVDEDDDSQPIITPTHDKVMLFVTREVAPTPAELNRLSPGSTRVPESYYRDVEQEHERKRKRERDSLTTFKIYRTATGFTREEIPPAVL</sequence>
<feature type="region of interest" description="Disordered" evidence="1">
    <location>
        <begin position="206"/>
        <end position="239"/>
    </location>
</feature>
<feature type="region of interest" description="Disordered" evidence="1">
    <location>
        <begin position="145"/>
        <end position="182"/>
    </location>
</feature>
<name>A0A9N8JK26_9PEZI</name>
<evidence type="ECO:0000313" key="3">
    <source>
        <dbReference type="Proteomes" id="UP000716446"/>
    </source>
</evidence>
<evidence type="ECO:0000256" key="1">
    <source>
        <dbReference type="SAM" id="MobiDB-lite"/>
    </source>
</evidence>
<gene>
    <name evidence="2" type="ORF">AWRI4619_LOCUS5709</name>
</gene>
<reference evidence="2" key="1">
    <citation type="submission" date="2020-06" db="EMBL/GenBank/DDBJ databases">
        <authorList>
            <person name="Onetto C."/>
        </authorList>
    </citation>
    <scope>NUCLEOTIDE SEQUENCE</scope>
</reference>
<dbReference type="AlphaFoldDB" id="A0A9N8JK26"/>
<evidence type="ECO:0000313" key="2">
    <source>
        <dbReference type="EMBL" id="CAD0089315.1"/>
    </source>
</evidence>
<dbReference type="EMBL" id="CAIJEN010000007">
    <property type="protein sequence ID" value="CAD0089315.1"/>
    <property type="molecule type" value="Genomic_DNA"/>
</dbReference>
<dbReference type="Proteomes" id="UP000716446">
    <property type="component" value="Unassembled WGS sequence"/>
</dbReference>
<accession>A0A9N8JK26</accession>
<feature type="compositionally biased region" description="Basic and acidic residues" evidence="1">
    <location>
        <begin position="221"/>
        <end position="230"/>
    </location>
</feature>
<proteinExistence type="predicted"/>
<organism evidence="2 3">
    <name type="scientific">Aureobasidium vineae</name>
    <dbReference type="NCBI Taxonomy" id="2773715"/>
    <lineage>
        <taxon>Eukaryota</taxon>
        <taxon>Fungi</taxon>
        <taxon>Dikarya</taxon>
        <taxon>Ascomycota</taxon>
        <taxon>Pezizomycotina</taxon>
        <taxon>Dothideomycetes</taxon>
        <taxon>Dothideomycetidae</taxon>
        <taxon>Dothideales</taxon>
        <taxon>Saccotheciaceae</taxon>
        <taxon>Aureobasidium</taxon>
    </lineage>
</organism>
<comment type="caution">
    <text evidence="2">The sequence shown here is derived from an EMBL/GenBank/DDBJ whole genome shotgun (WGS) entry which is preliminary data.</text>
</comment>
<feature type="region of interest" description="Disordered" evidence="1">
    <location>
        <begin position="1"/>
        <end position="36"/>
    </location>
</feature>